<dbReference type="CDD" id="cd16442">
    <property type="entry name" value="BPL"/>
    <property type="match status" value="1"/>
</dbReference>
<dbReference type="Proteomes" id="UP000664399">
    <property type="component" value="Unassembled WGS sequence"/>
</dbReference>
<dbReference type="InterPro" id="IPR004408">
    <property type="entry name" value="Biotin_CoA_COase_ligase"/>
</dbReference>
<evidence type="ECO:0000256" key="2">
    <source>
        <dbReference type="ARBA" id="ARBA00023267"/>
    </source>
</evidence>
<dbReference type="PANTHER" id="PTHR12835:SF5">
    <property type="entry name" value="BIOTIN--PROTEIN LIGASE"/>
    <property type="match status" value="1"/>
</dbReference>
<protein>
    <recommendedName>
        <fullName evidence="3">biotin--[biotin carboxyl-carrier protein] ligase</fullName>
        <ecNumber evidence="3">6.3.4.15</ecNumber>
    </recommendedName>
</protein>
<dbReference type="GO" id="GO:0004077">
    <property type="term" value="F:biotin--[biotin carboxyl-carrier protein] ligase activity"/>
    <property type="evidence" value="ECO:0007669"/>
    <property type="project" value="UniProtKB-EC"/>
</dbReference>
<evidence type="ECO:0000256" key="1">
    <source>
        <dbReference type="ARBA" id="ARBA00022598"/>
    </source>
</evidence>
<dbReference type="EC" id="6.3.4.15" evidence="3"/>
<dbReference type="SUPFAM" id="SSF55681">
    <property type="entry name" value="Class II aaRS and biotin synthetases"/>
    <property type="match status" value="1"/>
</dbReference>
<dbReference type="RefSeq" id="WP_207852975.1">
    <property type="nucleotide sequence ID" value="NZ_JAFVMG010000002.1"/>
</dbReference>
<accession>A0ABS3LJ00</accession>
<dbReference type="Pfam" id="PF03099">
    <property type="entry name" value="BPL_LplA_LipB"/>
    <property type="match status" value="1"/>
</dbReference>
<dbReference type="PROSITE" id="PS51733">
    <property type="entry name" value="BPL_LPL_CATALYTIC"/>
    <property type="match status" value="1"/>
</dbReference>
<dbReference type="EMBL" id="JAFVMG010000002">
    <property type="protein sequence ID" value="MBO1327574.1"/>
    <property type="molecule type" value="Genomic_DNA"/>
</dbReference>
<dbReference type="InterPro" id="IPR003142">
    <property type="entry name" value="BPL_C"/>
</dbReference>
<dbReference type="NCBIfam" id="TIGR00121">
    <property type="entry name" value="birA_ligase"/>
    <property type="match status" value="1"/>
</dbReference>
<evidence type="ECO:0000313" key="6">
    <source>
        <dbReference type="EMBL" id="MBO1327574.1"/>
    </source>
</evidence>
<evidence type="ECO:0000313" key="7">
    <source>
        <dbReference type="Proteomes" id="UP000664399"/>
    </source>
</evidence>
<evidence type="ECO:0000259" key="5">
    <source>
        <dbReference type="PROSITE" id="PS51733"/>
    </source>
</evidence>
<keyword evidence="2" id="KW-0092">Biotin</keyword>
<keyword evidence="7" id="KW-1185">Reference proteome</keyword>
<reference evidence="6 7" key="1">
    <citation type="submission" date="2021-03" db="EMBL/GenBank/DDBJ databases">
        <title>The complete genome sequence of Acetobacter suratthaniensis TBRC 1719.</title>
        <authorList>
            <person name="Charoenyingcharoen P."/>
            <person name="Yukphan P."/>
        </authorList>
    </citation>
    <scope>NUCLEOTIDE SEQUENCE [LARGE SCALE GENOMIC DNA]</scope>
    <source>
        <strain evidence="6 7">TBRC 1719</strain>
    </source>
</reference>
<evidence type="ECO:0000256" key="3">
    <source>
        <dbReference type="ARBA" id="ARBA00024227"/>
    </source>
</evidence>
<sequence length="248" mass="26552">MSGQAWPWRLECHAELTSTSDYCMERLKAGEASGLAVLARRQSKGRGSRGRQWLDSGQSLALSVLLDAGVTQQDALGGWPFAASLAFYDGLVDCVPAARVRLSIKWPNDILLDGRKLGGILIEREGERLIIGMGANLQAAPDQALTGQGTACLAQCGPVGDVEDVARAVLARLGQWCDIWRREGFESLRLAWLERAHPPGTPLVVKGVSTYEEGRFAGLTADGRLLLDTVAGMKVIATGDILLAEGRG</sequence>
<dbReference type="Pfam" id="PF02237">
    <property type="entry name" value="BPL_C"/>
    <property type="match status" value="1"/>
</dbReference>
<keyword evidence="1 6" id="KW-0436">Ligase</keyword>
<evidence type="ECO:0000256" key="4">
    <source>
        <dbReference type="ARBA" id="ARBA00047846"/>
    </source>
</evidence>
<dbReference type="InterPro" id="IPR045864">
    <property type="entry name" value="aa-tRNA-synth_II/BPL/LPL"/>
</dbReference>
<comment type="caution">
    <text evidence="6">The sequence shown here is derived from an EMBL/GenBank/DDBJ whole genome shotgun (WGS) entry which is preliminary data.</text>
</comment>
<gene>
    <name evidence="6" type="ORF">J2D75_03665</name>
</gene>
<proteinExistence type="predicted"/>
<organism evidence="6 7">
    <name type="scientific">Acetobacter suratthaniensis</name>
    <dbReference type="NCBI Taxonomy" id="1502841"/>
    <lineage>
        <taxon>Bacteria</taxon>
        <taxon>Pseudomonadati</taxon>
        <taxon>Pseudomonadota</taxon>
        <taxon>Alphaproteobacteria</taxon>
        <taxon>Acetobacterales</taxon>
        <taxon>Acetobacteraceae</taxon>
        <taxon>Acetobacter</taxon>
    </lineage>
</organism>
<feature type="domain" description="BPL/LPL catalytic" evidence="5">
    <location>
        <begin position="1"/>
        <end position="181"/>
    </location>
</feature>
<dbReference type="PANTHER" id="PTHR12835">
    <property type="entry name" value="BIOTIN PROTEIN LIGASE"/>
    <property type="match status" value="1"/>
</dbReference>
<name>A0ABS3LJ00_9PROT</name>
<comment type="catalytic activity">
    <reaction evidence="4">
        <text>biotin + L-lysyl-[protein] + ATP = N(6)-biotinyl-L-lysyl-[protein] + AMP + diphosphate + H(+)</text>
        <dbReference type="Rhea" id="RHEA:11756"/>
        <dbReference type="Rhea" id="RHEA-COMP:9752"/>
        <dbReference type="Rhea" id="RHEA-COMP:10505"/>
        <dbReference type="ChEBI" id="CHEBI:15378"/>
        <dbReference type="ChEBI" id="CHEBI:29969"/>
        <dbReference type="ChEBI" id="CHEBI:30616"/>
        <dbReference type="ChEBI" id="CHEBI:33019"/>
        <dbReference type="ChEBI" id="CHEBI:57586"/>
        <dbReference type="ChEBI" id="CHEBI:83144"/>
        <dbReference type="ChEBI" id="CHEBI:456215"/>
        <dbReference type="EC" id="6.3.4.15"/>
    </reaction>
</comment>
<dbReference type="InterPro" id="IPR004143">
    <property type="entry name" value="BPL_LPL_catalytic"/>
</dbReference>
<dbReference type="Gene3D" id="3.30.930.10">
    <property type="entry name" value="Bira Bifunctional Protein, Domain 2"/>
    <property type="match status" value="1"/>
</dbReference>